<dbReference type="CDD" id="cd07516">
    <property type="entry name" value="HAD_Pase"/>
    <property type="match status" value="1"/>
</dbReference>
<dbReference type="AlphaFoldDB" id="A0A1V4HWC8"/>
<comment type="caution">
    <text evidence="1">The sequence shown here is derived from an EMBL/GenBank/DDBJ whole genome shotgun (WGS) entry which is preliminary data.</text>
</comment>
<organism evidence="1 2">
    <name type="scientific">Nitrobacter vulgaris</name>
    <dbReference type="NCBI Taxonomy" id="29421"/>
    <lineage>
        <taxon>Bacteria</taxon>
        <taxon>Pseudomonadati</taxon>
        <taxon>Pseudomonadota</taxon>
        <taxon>Alphaproteobacteria</taxon>
        <taxon>Hyphomicrobiales</taxon>
        <taxon>Nitrobacteraceae</taxon>
        <taxon>Nitrobacter</taxon>
    </lineage>
</organism>
<dbReference type="Gene3D" id="3.30.1240.10">
    <property type="match status" value="1"/>
</dbReference>
<protein>
    <submittedName>
        <fullName evidence="1">Hydrolase</fullName>
    </submittedName>
</protein>
<dbReference type="Pfam" id="PF08282">
    <property type="entry name" value="Hydrolase_3"/>
    <property type="match status" value="1"/>
</dbReference>
<dbReference type="PANTHER" id="PTHR10000:SF8">
    <property type="entry name" value="HAD SUPERFAMILY HYDROLASE-LIKE, TYPE 3"/>
    <property type="match status" value="1"/>
</dbReference>
<dbReference type="STRING" id="29421.B2M20_14150"/>
<dbReference type="PANTHER" id="PTHR10000">
    <property type="entry name" value="PHOSPHOSERINE PHOSPHATASE"/>
    <property type="match status" value="1"/>
</dbReference>
<dbReference type="SFLD" id="SFLDG01140">
    <property type="entry name" value="C2.B:_Phosphomannomutase_and_P"/>
    <property type="match status" value="1"/>
</dbReference>
<dbReference type="NCBIfam" id="TIGR01484">
    <property type="entry name" value="HAD-SF-IIB"/>
    <property type="match status" value="1"/>
</dbReference>
<proteinExistence type="predicted"/>
<keyword evidence="1" id="KW-0378">Hydrolase</keyword>
<evidence type="ECO:0000313" key="1">
    <source>
        <dbReference type="EMBL" id="OPH82281.1"/>
    </source>
</evidence>
<dbReference type="GO" id="GO:0000287">
    <property type="term" value="F:magnesium ion binding"/>
    <property type="evidence" value="ECO:0007669"/>
    <property type="project" value="TreeGrafter"/>
</dbReference>
<dbReference type="InterPro" id="IPR000150">
    <property type="entry name" value="Cof"/>
</dbReference>
<dbReference type="Gene3D" id="3.40.50.1000">
    <property type="entry name" value="HAD superfamily/HAD-like"/>
    <property type="match status" value="1"/>
</dbReference>
<dbReference type="NCBIfam" id="TIGR00099">
    <property type="entry name" value="Cof-subfamily"/>
    <property type="match status" value="1"/>
</dbReference>
<dbReference type="OrthoDB" id="7847955at2"/>
<dbReference type="EMBL" id="MWPQ01000049">
    <property type="protein sequence ID" value="OPH82281.1"/>
    <property type="molecule type" value="Genomic_DNA"/>
</dbReference>
<dbReference type="InterPro" id="IPR036412">
    <property type="entry name" value="HAD-like_sf"/>
</dbReference>
<sequence>MNSISLVISDVDGSLLTPDKRLTEAAIQAVKRLAERDISFTITSSRPPLGMRMLIEPLNIQLPLGAFNGSLMIDPALKMLRRTAISASAARRAIDALKTSETDIWLFTADRWLITRDDGRYVPHEQHTIRMAPVMVSDFEEFTDDASKIVGVSADPEKLARCEMAMQVALAGQAKVVRSQSYYLDITPAGEDKGTFVETLAKRLNISTRNIATIGDMQNDLAMFAKSGLSFAMGNAEDNVKAQATRVTDSNENDGFAKAIDQIMALD</sequence>
<accession>A0A1V4HWC8</accession>
<dbReference type="InterPro" id="IPR023214">
    <property type="entry name" value="HAD_sf"/>
</dbReference>
<dbReference type="InterPro" id="IPR006379">
    <property type="entry name" value="HAD-SF_hydro_IIB"/>
</dbReference>
<name>A0A1V4HWC8_NITVU</name>
<dbReference type="Proteomes" id="UP000189940">
    <property type="component" value="Unassembled WGS sequence"/>
</dbReference>
<keyword evidence="2" id="KW-1185">Reference proteome</keyword>
<dbReference type="GO" id="GO:0016791">
    <property type="term" value="F:phosphatase activity"/>
    <property type="evidence" value="ECO:0007669"/>
    <property type="project" value="TreeGrafter"/>
</dbReference>
<dbReference type="GO" id="GO:0005829">
    <property type="term" value="C:cytosol"/>
    <property type="evidence" value="ECO:0007669"/>
    <property type="project" value="TreeGrafter"/>
</dbReference>
<dbReference type="RefSeq" id="WP_079447645.1">
    <property type="nucleotide sequence ID" value="NZ_MWPQ01000049.1"/>
</dbReference>
<reference evidence="1 2" key="1">
    <citation type="submission" date="2017-02" db="EMBL/GenBank/DDBJ databases">
        <title>Genome sequence of the nitrite-oxidizing bacterium Nitrobacter vulgaris strain Ab1.</title>
        <authorList>
            <person name="Mellbye B.L."/>
            <person name="Davis E.W."/>
            <person name="Spieck E."/>
            <person name="Chang J.H."/>
            <person name="Bottomley P.J."/>
            <person name="Sayavedra-Soto L.A."/>
        </authorList>
    </citation>
    <scope>NUCLEOTIDE SEQUENCE [LARGE SCALE GENOMIC DNA]</scope>
    <source>
        <strain evidence="1 2">Ab1</strain>
    </source>
</reference>
<dbReference type="SFLD" id="SFLDS00003">
    <property type="entry name" value="Haloacid_Dehalogenase"/>
    <property type="match status" value="1"/>
</dbReference>
<gene>
    <name evidence="1" type="ORF">B2M20_14150</name>
</gene>
<dbReference type="SUPFAM" id="SSF56784">
    <property type="entry name" value="HAD-like"/>
    <property type="match status" value="1"/>
</dbReference>
<evidence type="ECO:0000313" key="2">
    <source>
        <dbReference type="Proteomes" id="UP000189940"/>
    </source>
</evidence>